<evidence type="ECO:0000313" key="1">
    <source>
        <dbReference type="EMBL" id="TFC11379.1"/>
    </source>
</evidence>
<comment type="caution">
    <text evidence="1">The sequence shown here is derived from an EMBL/GenBank/DDBJ whole genome shotgun (WGS) entry which is preliminary data.</text>
</comment>
<reference evidence="1 2" key="1">
    <citation type="submission" date="2019-03" db="EMBL/GenBank/DDBJ databases">
        <title>Genomics of glacier-inhabiting Cryobacterium strains.</title>
        <authorList>
            <person name="Liu Q."/>
            <person name="Xin Y.-H."/>
        </authorList>
    </citation>
    <scope>NUCLEOTIDE SEQUENCE [LARGE SCALE GENOMIC DNA]</scope>
    <source>
        <strain evidence="1 2">MDT1-3</strain>
    </source>
</reference>
<dbReference type="EMBL" id="SOFP01000070">
    <property type="protein sequence ID" value="TFC11379.1"/>
    <property type="molecule type" value="Genomic_DNA"/>
</dbReference>
<proteinExistence type="predicted"/>
<dbReference type="InterPro" id="IPR052552">
    <property type="entry name" value="YeaO-like"/>
</dbReference>
<name>A0A4R8WNQ0_9MICO</name>
<protein>
    <submittedName>
        <fullName evidence="1">DUF488 family protein</fullName>
    </submittedName>
</protein>
<sequence>MTIRIKRVYDDPAAADGSRVLVDRLWPRGVAKERAELGEWIKANTPWLAP</sequence>
<evidence type="ECO:0000313" key="2">
    <source>
        <dbReference type="Proteomes" id="UP000298412"/>
    </source>
</evidence>
<dbReference type="Proteomes" id="UP000298412">
    <property type="component" value="Unassembled WGS sequence"/>
</dbReference>
<keyword evidence="2" id="KW-1185">Reference proteome</keyword>
<gene>
    <name evidence="1" type="ORF">E3O19_14020</name>
</gene>
<accession>A0A4R8WNQ0</accession>
<dbReference type="RefSeq" id="WP_134568577.1">
    <property type="nucleotide sequence ID" value="NZ_SOFP01000070.1"/>
</dbReference>
<dbReference type="PANTHER" id="PTHR36849">
    <property type="entry name" value="CYTOPLASMIC PROTEIN-RELATED"/>
    <property type="match status" value="1"/>
</dbReference>
<organism evidence="1 2">
    <name type="scientific">Cryobacterium algoritolerans</name>
    <dbReference type="NCBI Taxonomy" id="1259184"/>
    <lineage>
        <taxon>Bacteria</taxon>
        <taxon>Bacillati</taxon>
        <taxon>Actinomycetota</taxon>
        <taxon>Actinomycetes</taxon>
        <taxon>Micrococcales</taxon>
        <taxon>Microbacteriaceae</taxon>
        <taxon>Cryobacterium</taxon>
    </lineage>
</organism>
<dbReference type="Pfam" id="PF22752">
    <property type="entry name" value="DUF488-N3i"/>
    <property type="match status" value="1"/>
</dbReference>
<dbReference type="AlphaFoldDB" id="A0A4R8WNQ0"/>
<dbReference type="OrthoDB" id="9790745at2"/>
<dbReference type="PANTHER" id="PTHR36849:SF1">
    <property type="entry name" value="CYTOPLASMIC PROTEIN"/>
    <property type="match status" value="1"/>
</dbReference>